<evidence type="ECO:0000313" key="2">
    <source>
        <dbReference type="Proteomes" id="UP000248887"/>
    </source>
</evidence>
<proteinExistence type="predicted"/>
<dbReference type="Proteomes" id="UP000248887">
    <property type="component" value="Unassembled WGS sequence"/>
</dbReference>
<dbReference type="AlphaFoldDB" id="A0A2W5QYU7"/>
<organism evidence="1 2">
    <name type="scientific">Ancylobacter novellus</name>
    <name type="common">Thiobacillus novellus</name>
    <dbReference type="NCBI Taxonomy" id="921"/>
    <lineage>
        <taxon>Bacteria</taxon>
        <taxon>Pseudomonadati</taxon>
        <taxon>Pseudomonadota</taxon>
        <taxon>Alphaproteobacteria</taxon>
        <taxon>Hyphomicrobiales</taxon>
        <taxon>Xanthobacteraceae</taxon>
        <taxon>Ancylobacter</taxon>
    </lineage>
</organism>
<evidence type="ECO:0000313" key="1">
    <source>
        <dbReference type="EMBL" id="PZQ81874.1"/>
    </source>
</evidence>
<reference evidence="1 2" key="1">
    <citation type="submission" date="2017-08" db="EMBL/GenBank/DDBJ databases">
        <title>Infants hospitalized years apart are colonized by the same room-sourced microbial strains.</title>
        <authorList>
            <person name="Brooks B."/>
            <person name="Olm M.R."/>
            <person name="Firek B.A."/>
            <person name="Baker R."/>
            <person name="Thomas B.C."/>
            <person name="Morowitz M.J."/>
            <person name="Banfield J.F."/>
        </authorList>
    </citation>
    <scope>NUCLEOTIDE SEQUENCE [LARGE SCALE GENOMIC DNA]</scope>
    <source>
        <strain evidence="1">S2_005_001_R2_27</strain>
    </source>
</reference>
<comment type="caution">
    <text evidence="1">The sequence shown here is derived from an EMBL/GenBank/DDBJ whole genome shotgun (WGS) entry which is preliminary data.</text>
</comment>
<name>A0A2W5QYU7_ANCNO</name>
<dbReference type="EMBL" id="QFQD01000038">
    <property type="protein sequence ID" value="PZQ81874.1"/>
    <property type="molecule type" value="Genomic_DNA"/>
</dbReference>
<sequence>MPGRKANRLTSSSRATARRFDWVHRSKMSPIRLATRQLLFAGDGAVGLRPHSALEFITLVRFDTR</sequence>
<gene>
    <name evidence="1" type="ORF">DI549_12975</name>
</gene>
<protein>
    <submittedName>
        <fullName evidence="1">Uncharacterized protein</fullName>
    </submittedName>
</protein>
<accession>A0A2W5QYU7</accession>